<dbReference type="GO" id="GO:0003677">
    <property type="term" value="F:DNA binding"/>
    <property type="evidence" value="ECO:0007669"/>
    <property type="project" value="InterPro"/>
</dbReference>
<evidence type="ECO:0000313" key="4">
    <source>
        <dbReference type="Proteomes" id="UP000019151"/>
    </source>
</evidence>
<feature type="domain" description="HTH cro/C1-type" evidence="2">
    <location>
        <begin position="55"/>
        <end position="108"/>
    </location>
</feature>
<dbReference type="SUPFAM" id="SSF47413">
    <property type="entry name" value="lambda repressor-like DNA-binding domains"/>
    <property type="match status" value="1"/>
</dbReference>
<dbReference type="Proteomes" id="UP000019151">
    <property type="component" value="Chromosome"/>
</dbReference>
<dbReference type="Gene3D" id="1.10.260.40">
    <property type="entry name" value="lambda repressor-like DNA-binding domains"/>
    <property type="match status" value="1"/>
</dbReference>
<organism evidence="3 4">
    <name type="scientific">Gemmatirosa kalamazoonensis</name>
    <dbReference type="NCBI Taxonomy" id="861299"/>
    <lineage>
        <taxon>Bacteria</taxon>
        <taxon>Pseudomonadati</taxon>
        <taxon>Gemmatimonadota</taxon>
        <taxon>Gemmatimonadia</taxon>
        <taxon>Gemmatimonadales</taxon>
        <taxon>Gemmatimonadaceae</taxon>
        <taxon>Gemmatirosa</taxon>
    </lineage>
</organism>
<dbReference type="RefSeq" id="WP_104022932.1">
    <property type="nucleotide sequence ID" value="NZ_CP007128.1"/>
</dbReference>
<proteinExistence type="predicted"/>
<dbReference type="InParanoid" id="W0RQN5"/>
<evidence type="ECO:0000259" key="2">
    <source>
        <dbReference type="PROSITE" id="PS50943"/>
    </source>
</evidence>
<dbReference type="InterPro" id="IPR010982">
    <property type="entry name" value="Lambda_DNA-bd_dom_sf"/>
</dbReference>
<dbReference type="PROSITE" id="PS50943">
    <property type="entry name" value="HTH_CROC1"/>
    <property type="match status" value="1"/>
</dbReference>
<dbReference type="HOGENOM" id="CLU_1101635_0_0_0"/>
<dbReference type="EMBL" id="CP007128">
    <property type="protein sequence ID" value="AHG91863.1"/>
    <property type="molecule type" value="Genomic_DNA"/>
</dbReference>
<keyword evidence="4" id="KW-1185">Reference proteome</keyword>
<feature type="compositionally biased region" description="Basic residues" evidence="1">
    <location>
        <begin position="1"/>
        <end position="30"/>
    </location>
</feature>
<dbReference type="STRING" id="861299.J421_4326"/>
<dbReference type="SMART" id="SM00530">
    <property type="entry name" value="HTH_XRE"/>
    <property type="match status" value="1"/>
</dbReference>
<dbReference type="OrthoDB" id="5959816at2"/>
<sequence>MKTPKKVTPRGRTRARKAKPARRGHGRPKKNAPAQPGEQINYPAARADLAHRLGRLRVDMGYTQTAFAKACGVTPTNMGKYLAGTMQPGFDLLVRIAERCRGVSVDWLLFGPGDEPRYRALSPTYGTDEELAHGVAAYLAREVSAALIAEPLPHGMPPGSPRCVVNGAAALRDVAARQVDALRLRIEAERLADADWHSRAIAPPAPGQEPRWRARYVGGLPPLYVGLQFDMVDVTRGRRAPMTIQFPSRLDA</sequence>
<reference evidence="3 4" key="1">
    <citation type="journal article" date="2014" name="Genome Announc.">
        <title>Genome Sequence and Methylome of Soil Bacterium Gemmatirosa kalamazoonensis KBS708T, a Member of the Rarely Cultivated Gemmatimonadetes Phylum.</title>
        <authorList>
            <person name="Debruyn J.M."/>
            <person name="Radosevich M."/>
            <person name="Wommack K.E."/>
            <person name="Polson S.W."/>
            <person name="Hauser L.J."/>
            <person name="Fawaz M.N."/>
            <person name="Korlach J."/>
            <person name="Tsai Y.C."/>
        </authorList>
    </citation>
    <scope>NUCLEOTIDE SEQUENCE [LARGE SCALE GENOMIC DNA]</scope>
    <source>
        <strain evidence="3 4">KBS708</strain>
    </source>
</reference>
<gene>
    <name evidence="3" type="ORF">J421_4326</name>
</gene>
<dbReference type="CDD" id="cd00093">
    <property type="entry name" value="HTH_XRE"/>
    <property type="match status" value="1"/>
</dbReference>
<evidence type="ECO:0000313" key="3">
    <source>
        <dbReference type="EMBL" id="AHG91863.1"/>
    </source>
</evidence>
<evidence type="ECO:0000256" key="1">
    <source>
        <dbReference type="SAM" id="MobiDB-lite"/>
    </source>
</evidence>
<dbReference type="InterPro" id="IPR001387">
    <property type="entry name" value="Cro/C1-type_HTH"/>
</dbReference>
<name>W0RQN5_9BACT</name>
<accession>W0RQN5</accession>
<dbReference type="Pfam" id="PF01381">
    <property type="entry name" value="HTH_3"/>
    <property type="match status" value="1"/>
</dbReference>
<protein>
    <submittedName>
        <fullName evidence="3">Helix-turn-helix domain protein</fullName>
    </submittedName>
</protein>
<dbReference type="KEGG" id="gba:J421_4326"/>
<feature type="region of interest" description="Disordered" evidence="1">
    <location>
        <begin position="1"/>
        <end position="40"/>
    </location>
</feature>
<dbReference type="AlphaFoldDB" id="W0RQN5"/>